<dbReference type="EMBL" id="DF973697">
    <property type="protein sequence ID" value="GAU38011.1"/>
    <property type="molecule type" value="Genomic_DNA"/>
</dbReference>
<evidence type="ECO:0000256" key="11">
    <source>
        <dbReference type="ARBA" id="ARBA00023002"/>
    </source>
</evidence>
<dbReference type="GO" id="GO:0019133">
    <property type="term" value="F:choline monooxygenase activity"/>
    <property type="evidence" value="ECO:0007669"/>
    <property type="project" value="UniProtKB-EC"/>
</dbReference>
<dbReference type="AlphaFoldDB" id="A0A2Z6N2U0"/>
<evidence type="ECO:0000256" key="10">
    <source>
        <dbReference type="ARBA" id="ARBA00022946"/>
    </source>
</evidence>
<gene>
    <name evidence="17" type="ORF">TSUD_205510</name>
</gene>
<evidence type="ECO:0000256" key="14">
    <source>
        <dbReference type="ARBA" id="ARBA00034078"/>
    </source>
</evidence>
<dbReference type="PANTHER" id="PTHR43756:SF5">
    <property type="entry name" value="CHOLINE MONOOXYGENASE, CHLOROPLASTIC"/>
    <property type="match status" value="1"/>
</dbReference>
<comment type="pathway">
    <text evidence="4">Amine and polyamine biosynthesis; betaine biosynthesis via choline pathway; betaine aldehyde from choline (monooxygenase route): step 1/1.</text>
</comment>
<evidence type="ECO:0000256" key="13">
    <source>
        <dbReference type="ARBA" id="ARBA00023014"/>
    </source>
</evidence>
<evidence type="ECO:0000256" key="9">
    <source>
        <dbReference type="ARBA" id="ARBA00022723"/>
    </source>
</evidence>
<dbReference type="Proteomes" id="UP000242715">
    <property type="component" value="Unassembled WGS sequence"/>
</dbReference>
<evidence type="ECO:0000256" key="7">
    <source>
        <dbReference type="ARBA" id="ARBA00014931"/>
    </source>
</evidence>
<dbReference type="UniPathway" id="UPA00529">
    <property type="reaction ID" value="UER00430"/>
</dbReference>
<name>A0A2Z6N2U0_TRISU</name>
<dbReference type="Pfam" id="PF00848">
    <property type="entry name" value="Ring_hydroxyl_A"/>
    <property type="match status" value="1"/>
</dbReference>
<dbReference type="CDD" id="cd08883">
    <property type="entry name" value="RHO_alpha_C_CMO-like"/>
    <property type="match status" value="1"/>
</dbReference>
<dbReference type="InterPro" id="IPR036922">
    <property type="entry name" value="Rieske_2Fe-2S_sf"/>
</dbReference>
<comment type="catalytic activity">
    <reaction evidence="15">
        <text>choline + 2 reduced [2Fe-2S]-[ferredoxin] + O2 + 2 H(+) = betaine aldehyde hydrate + 2 oxidized [2Fe-2S]-[ferredoxin] + H2O</text>
        <dbReference type="Rhea" id="RHEA:17769"/>
        <dbReference type="Rhea" id="RHEA-COMP:10000"/>
        <dbReference type="Rhea" id="RHEA-COMP:10001"/>
        <dbReference type="ChEBI" id="CHEBI:15354"/>
        <dbReference type="ChEBI" id="CHEBI:15377"/>
        <dbReference type="ChEBI" id="CHEBI:15378"/>
        <dbReference type="ChEBI" id="CHEBI:15379"/>
        <dbReference type="ChEBI" id="CHEBI:15870"/>
        <dbReference type="ChEBI" id="CHEBI:33737"/>
        <dbReference type="ChEBI" id="CHEBI:33738"/>
        <dbReference type="EC" id="1.14.15.7"/>
    </reaction>
</comment>
<keyword evidence="12" id="KW-0408">Iron</keyword>
<reference evidence="18" key="1">
    <citation type="journal article" date="2017" name="Front. Plant Sci.">
        <title>Climate Clever Clovers: New Paradigm to Reduce the Environmental Footprint of Ruminants by Breeding Low Methanogenic Forages Utilizing Haplotype Variation.</title>
        <authorList>
            <person name="Kaur P."/>
            <person name="Appels R."/>
            <person name="Bayer P.E."/>
            <person name="Keeble-Gagnere G."/>
            <person name="Wang J."/>
            <person name="Hirakawa H."/>
            <person name="Shirasawa K."/>
            <person name="Vercoe P."/>
            <person name="Stefanova K."/>
            <person name="Durmic Z."/>
            <person name="Nichols P."/>
            <person name="Revell C."/>
            <person name="Isobe S.N."/>
            <person name="Edwards D."/>
            <person name="Erskine W."/>
        </authorList>
    </citation>
    <scope>NUCLEOTIDE SEQUENCE [LARGE SCALE GENOMIC DNA]</scope>
    <source>
        <strain evidence="18">cv. Daliak</strain>
    </source>
</reference>
<dbReference type="SUPFAM" id="SSF55961">
    <property type="entry name" value="Bet v1-like"/>
    <property type="match status" value="1"/>
</dbReference>
<dbReference type="Gene3D" id="2.102.10.10">
    <property type="entry name" value="Rieske [2Fe-2S] iron-sulphur domain"/>
    <property type="match status" value="1"/>
</dbReference>
<evidence type="ECO:0000256" key="2">
    <source>
        <dbReference type="ARBA" id="ARBA00002149"/>
    </source>
</evidence>
<keyword evidence="11" id="KW-0560">Oxidoreductase</keyword>
<evidence type="ECO:0000256" key="3">
    <source>
        <dbReference type="ARBA" id="ARBA00004470"/>
    </source>
</evidence>
<evidence type="ECO:0000256" key="1">
    <source>
        <dbReference type="ARBA" id="ARBA00001962"/>
    </source>
</evidence>
<proteinExistence type="inferred from homology"/>
<keyword evidence="8" id="KW-0001">2Fe-2S</keyword>
<dbReference type="PROSITE" id="PS51296">
    <property type="entry name" value="RIESKE"/>
    <property type="match status" value="1"/>
</dbReference>
<dbReference type="Pfam" id="PF00355">
    <property type="entry name" value="Rieske"/>
    <property type="match status" value="1"/>
</dbReference>
<dbReference type="SUPFAM" id="SSF50022">
    <property type="entry name" value="ISP domain"/>
    <property type="match status" value="1"/>
</dbReference>
<keyword evidence="10" id="KW-0809">Transit peptide</keyword>
<evidence type="ECO:0000256" key="8">
    <source>
        <dbReference type="ARBA" id="ARBA00022714"/>
    </source>
</evidence>
<dbReference type="OrthoDB" id="426882at2759"/>
<evidence type="ECO:0000259" key="16">
    <source>
        <dbReference type="PROSITE" id="PS51296"/>
    </source>
</evidence>
<dbReference type="GO" id="GO:0005506">
    <property type="term" value="F:iron ion binding"/>
    <property type="evidence" value="ECO:0007669"/>
    <property type="project" value="InterPro"/>
</dbReference>
<comment type="similarity">
    <text evidence="5">Belongs to the choline monooxygenase family.</text>
</comment>
<feature type="domain" description="Rieske" evidence="16">
    <location>
        <begin position="68"/>
        <end position="171"/>
    </location>
</feature>
<keyword evidence="13" id="KW-0411">Iron-sulfur</keyword>
<evidence type="ECO:0000313" key="18">
    <source>
        <dbReference type="Proteomes" id="UP000242715"/>
    </source>
</evidence>
<dbReference type="Gene3D" id="3.90.380.10">
    <property type="entry name" value="Naphthalene 1,2-dioxygenase Alpha Subunit, Chain A, domain 1"/>
    <property type="match status" value="2"/>
</dbReference>
<dbReference type="InterPro" id="IPR017941">
    <property type="entry name" value="Rieske_2Fe-2S"/>
</dbReference>
<comment type="cofactor">
    <cofactor evidence="1">
        <name>Fe cation</name>
        <dbReference type="ChEBI" id="CHEBI:24875"/>
    </cofactor>
</comment>
<dbReference type="GO" id="GO:0009570">
    <property type="term" value="C:chloroplast stroma"/>
    <property type="evidence" value="ECO:0007669"/>
    <property type="project" value="UniProtKB-SubCell"/>
</dbReference>
<evidence type="ECO:0000256" key="15">
    <source>
        <dbReference type="ARBA" id="ARBA00049097"/>
    </source>
</evidence>
<sequence>MAMIMKVTPFIPNLQKRQPQNLNFPNKHSSKLICCSLNSSDHVVSQKLAQHFNPNIPIEKAVTPPSSWYTHPSFFHLELDRVFYRGWQAVVCRDDSGNVRAFHNVCRHHASIIASGSGQKSCFVCPYHGWTYGLNGNFVKATRISGMRDFNGNDFGLIPIKVATWGPFVLLNLEKENLSQKEVDSHNLAKEWLGSCSEILSTNGVDSSLSYVCRREYTIQCNWKVFCDNYLDGGYHVPYAHKGLASGLNLDSYSTTLFERVSIQSCEGSSRKSTENNDRLGRKAIYAFIYPNFMINRYGPWMDTNLVLPLGPNKCQVIFDYYLEPSLQVDKDFIEKSLQDSEKVQIEDIVLCEGVQKGLQSPAYSVGRYAPKVEQAMHHFHRLLYENLTT</sequence>
<dbReference type="PANTHER" id="PTHR43756">
    <property type="entry name" value="CHOLINE MONOOXYGENASE, CHLOROPLASTIC"/>
    <property type="match status" value="1"/>
</dbReference>
<dbReference type="GO" id="GO:0051537">
    <property type="term" value="F:2 iron, 2 sulfur cluster binding"/>
    <property type="evidence" value="ECO:0007669"/>
    <property type="project" value="UniProtKB-KW"/>
</dbReference>
<evidence type="ECO:0000256" key="4">
    <source>
        <dbReference type="ARBA" id="ARBA00004866"/>
    </source>
</evidence>
<keyword evidence="18" id="KW-1185">Reference proteome</keyword>
<dbReference type="EC" id="1.14.15.7" evidence="6"/>
<comment type="cofactor">
    <cofactor evidence="14">
        <name>[2Fe-2S] cluster</name>
        <dbReference type="ChEBI" id="CHEBI:190135"/>
    </cofactor>
</comment>
<evidence type="ECO:0000256" key="6">
    <source>
        <dbReference type="ARBA" id="ARBA00012763"/>
    </source>
</evidence>
<evidence type="ECO:0000256" key="5">
    <source>
        <dbReference type="ARBA" id="ARBA00010848"/>
    </source>
</evidence>
<comment type="function">
    <text evidence="2">Catalyzes the first step of the osmoprotectant glycine betaine synthesis.</text>
</comment>
<evidence type="ECO:0000313" key="17">
    <source>
        <dbReference type="EMBL" id="GAU38011.1"/>
    </source>
</evidence>
<dbReference type="InterPro" id="IPR001663">
    <property type="entry name" value="Rng_hydr_dOase-A"/>
</dbReference>
<comment type="subcellular location">
    <subcellularLocation>
        <location evidence="3">Plastid</location>
        <location evidence="3">Chloroplast stroma</location>
    </subcellularLocation>
</comment>
<accession>A0A2Z6N2U0</accession>
<protein>
    <recommendedName>
        <fullName evidence="7">Choline monooxygenase, chloroplastic</fullName>
        <ecNumber evidence="6">1.14.15.7</ecNumber>
    </recommendedName>
</protein>
<dbReference type="GO" id="GO:0019285">
    <property type="term" value="P:glycine betaine biosynthetic process from choline"/>
    <property type="evidence" value="ECO:0007669"/>
    <property type="project" value="UniProtKB-UniPathway"/>
</dbReference>
<evidence type="ECO:0000256" key="12">
    <source>
        <dbReference type="ARBA" id="ARBA00023004"/>
    </source>
</evidence>
<dbReference type="InterPro" id="IPR015879">
    <property type="entry name" value="Ring_hydroxy_dOase_asu_C_dom"/>
</dbReference>
<organism evidence="17 18">
    <name type="scientific">Trifolium subterraneum</name>
    <name type="common">Subterranean clover</name>
    <dbReference type="NCBI Taxonomy" id="3900"/>
    <lineage>
        <taxon>Eukaryota</taxon>
        <taxon>Viridiplantae</taxon>
        <taxon>Streptophyta</taxon>
        <taxon>Embryophyta</taxon>
        <taxon>Tracheophyta</taxon>
        <taxon>Spermatophyta</taxon>
        <taxon>Magnoliopsida</taxon>
        <taxon>eudicotyledons</taxon>
        <taxon>Gunneridae</taxon>
        <taxon>Pentapetalae</taxon>
        <taxon>rosids</taxon>
        <taxon>fabids</taxon>
        <taxon>Fabales</taxon>
        <taxon>Fabaceae</taxon>
        <taxon>Papilionoideae</taxon>
        <taxon>50 kb inversion clade</taxon>
        <taxon>NPAAA clade</taxon>
        <taxon>Hologalegina</taxon>
        <taxon>IRL clade</taxon>
        <taxon>Trifolieae</taxon>
        <taxon>Trifolium</taxon>
    </lineage>
</organism>
<keyword evidence="9" id="KW-0479">Metal-binding</keyword>